<evidence type="ECO:0000259" key="2">
    <source>
        <dbReference type="PROSITE" id="PS50222"/>
    </source>
</evidence>
<dbReference type="AlphaFoldDB" id="A0A267GM18"/>
<evidence type="ECO:0000313" key="4">
    <source>
        <dbReference type="Proteomes" id="UP000215902"/>
    </source>
</evidence>
<evidence type="ECO:0000256" key="1">
    <source>
        <dbReference type="SAM" id="MobiDB-lite"/>
    </source>
</evidence>
<dbReference type="InterPro" id="IPR011992">
    <property type="entry name" value="EF-hand-dom_pair"/>
</dbReference>
<dbReference type="SUPFAM" id="SSF47473">
    <property type="entry name" value="EF-hand"/>
    <property type="match status" value="1"/>
</dbReference>
<keyword evidence="4" id="KW-1185">Reference proteome</keyword>
<sequence>MEFLNVFAAVDTDHDLVIHEADLDNYAASMKYEKAFTNKWLRLFDSNKDGKFTFSEFCETLGLDEKIYEDKLREARKTVAQRQQQQQQKPADSDRANRRTSRLPRATPSKPVEQDEVKENIEPQQARKVRTEPPKPKEEPEEVEDEVIQPQTSAKARAGVNSKASPEEVAIELGDDDPSLISVEFSDMEPKDLDEVKRLLAQVGSKWRRSGNDKNASEFERQMMHELDRKLDKSWQCQVNPELSYKDVNYQEGSMAVLVTPQQNKRVMVWRPQPTGGMCCCC</sequence>
<feature type="compositionally biased region" description="Basic and acidic residues" evidence="1">
    <location>
        <begin position="129"/>
        <end position="138"/>
    </location>
</feature>
<protein>
    <recommendedName>
        <fullName evidence="2">EF-hand domain-containing protein</fullName>
    </recommendedName>
</protein>
<feature type="domain" description="EF-hand" evidence="2">
    <location>
        <begin position="32"/>
        <end position="67"/>
    </location>
</feature>
<dbReference type="PROSITE" id="PS50222">
    <property type="entry name" value="EF_HAND_2"/>
    <property type="match status" value="1"/>
</dbReference>
<reference evidence="3 4" key="1">
    <citation type="submission" date="2017-06" db="EMBL/GenBank/DDBJ databases">
        <title>A platform for efficient transgenesis in Macrostomum lignano, a flatworm model organism for stem cell research.</title>
        <authorList>
            <person name="Berezikov E."/>
        </authorList>
    </citation>
    <scope>NUCLEOTIDE SEQUENCE [LARGE SCALE GENOMIC DNA]</scope>
    <source>
        <strain evidence="3">DV1</strain>
        <tissue evidence="3">Whole organism</tissue>
    </source>
</reference>
<feature type="region of interest" description="Disordered" evidence="1">
    <location>
        <begin position="76"/>
        <end position="167"/>
    </location>
</feature>
<comment type="caution">
    <text evidence="3">The sequence shown here is derived from an EMBL/GenBank/DDBJ whole genome shotgun (WGS) entry which is preliminary data.</text>
</comment>
<dbReference type="SMART" id="SM00054">
    <property type="entry name" value="EFh"/>
    <property type="match status" value="2"/>
</dbReference>
<proteinExistence type="predicted"/>
<name>A0A267GM18_9PLAT</name>
<dbReference type="Pfam" id="PF13499">
    <property type="entry name" value="EF-hand_7"/>
    <property type="match status" value="1"/>
</dbReference>
<feature type="compositionally biased region" description="Basic and acidic residues" evidence="1">
    <location>
        <begin position="112"/>
        <end position="121"/>
    </location>
</feature>
<gene>
    <name evidence="3" type="ORF">BOX15_Mlig019043g1</name>
</gene>
<dbReference type="GO" id="GO:0005509">
    <property type="term" value="F:calcium ion binding"/>
    <property type="evidence" value="ECO:0007669"/>
    <property type="project" value="InterPro"/>
</dbReference>
<evidence type="ECO:0000313" key="3">
    <source>
        <dbReference type="EMBL" id="PAA87050.1"/>
    </source>
</evidence>
<dbReference type="Proteomes" id="UP000215902">
    <property type="component" value="Unassembled WGS sequence"/>
</dbReference>
<dbReference type="EMBL" id="NIVC01000251">
    <property type="protein sequence ID" value="PAA87050.1"/>
    <property type="molecule type" value="Genomic_DNA"/>
</dbReference>
<dbReference type="Gene3D" id="1.10.238.10">
    <property type="entry name" value="EF-hand"/>
    <property type="match status" value="1"/>
</dbReference>
<accession>A0A267GM18</accession>
<dbReference type="InterPro" id="IPR002048">
    <property type="entry name" value="EF_hand_dom"/>
</dbReference>
<organism evidence="3 4">
    <name type="scientific">Macrostomum lignano</name>
    <dbReference type="NCBI Taxonomy" id="282301"/>
    <lineage>
        <taxon>Eukaryota</taxon>
        <taxon>Metazoa</taxon>
        <taxon>Spiralia</taxon>
        <taxon>Lophotrochozoa</taxon>
        <taxon>Platyhelminthes</taxon>
        <taxon>Rhabditophora</taxon>
        <taxon>Macrostomorpha</taxon>
        <taxon>Macrostomida</taxon>
        <taxon>Macrostomidae</taxon>
        <taxon>Macrostomum</taxon>
    </lineage>
</organism>